<dbReference type="VEuPathDB" id="FungiDB:JI435_008440"/>
<evidence type="ECO:0008006" key="4">
    <source>
        <dbReference type="Google" id="ProtNLM"/>
    </source>
</evidence>
<sequence>MISTLYVIIIALLSMVAARPNLQRRGLPGAVYYCDGENFSGKHCTWLEPNEVCHQLEPGFIKSLGPDPDGTCTLFKDAKCTAGQELMTVRFPGKGSGLPDSVAFKCSPNSNSRREGTVELAAKTLDLDDRLAGGVGSMERVEHLAEIVRMEEDGFSEGLIGLKKKVYY</sequence>
<proteinExistence type="predicted"/>
<protein>
    <recommendedName>
        <fullName evidence="4">Cyanovirin-N domain-containing protein</fullName>
    </recommendedName>
</protein>
<evidence type="ECO:0000313" key="2">
    <source>
        <dbReference type="EMBL" id="QRC91343.1"/>
    </source>
</evidence>
<dbReference type="Proteomes" id="UP000663193">
    <property type="component" value="Chromosome 1"/>
</dbReference>
<feature type="signal peptide" evidence="1">
    <location>
        <begin position="1"/>
        <end position="18"/>
    </location>
</feature>
<accession>A0A7U2EQR6</accession>
<reference evidence="3" key="1">
    <citation type="journal article" date="2021" name="BMC Genomics">
        <title>Chromosome-level genome assembly and manually-curated proteome of model necrotroph Parastagonospora nodorum Sn15 reveals a genome-wide trove of candidate effector homologs, and redundancy of virulence-related functions within an accessory chromosome.</title>
        <authorList>
            <person name="Bertazzoni S."/>
            <person name="Jones D.A.B."/>
            <person name="Phan H.T."/>
            <person name="Tan K.-C."/>
            <person name="Hane J.K."/>
        </authorList>
    </citation>
    <scope>NUCLEOTIDE SEQUENCE [LARGE SCALE GENOMIC DNA]</scope>
    <source>
        <strain evidence="3">SN15 / ATCC MYA-4574 / FGSC 10173)</strain>
    </source>
</reference>
<keyword evidence="3" id="KW-1185">Reference proteome</keyword>
<evidence type="ECO:0000313" key="3">
    <source>
        <dbReference type="Proteomes" id="UP000663193"/>
    </source>
</evidence>
<name>A0A7U2EQR6_PHANO</name>
<dbReference type="AlphaFoldDB" id="A0A7U2EQR6"/>
<feature type="chain" id="PRO_5031025894" description="Cyanovirin-N domain-containing protein" evidence="1">
    <location>
        <begin position="19"/>
        <end position="168"/>
    </location>
</feature>
<dbReference type="EMBL" id="CP069023">
    <property type="protein sequence ID" value="QRC91343.1"/>
    <property type="molecule type" value="Genomic_DNA"/>
</dbReference>
<keyword evidence="1" id="KW-0732">Signal</keyword>
<gene>
    <name evidence="2" type="ORF">JI435_008440</name>
</gene>
<evidence type="ECO:0000256" key="1">
    <source>
        <dbReference type="SAM" id="SignalP"/>
    </source>
</evidence>
<dbReference type="OrthoDB" id="2910287at2759"/>
<organism evidence="2 3">
    <name type="scientific">Phaeosphaeria nodorum (strain SN15 / ATCC MYA-4574 / FGSC 10173)</name>
    <name type="common">Glume blotch fungus</name>
    <name type="synonym">Parastagonospora nodorum</name>
    <dbReference type="NCBI Taxonomy" id="321614"/>
    <lineage>
        <taxon>Eukaryota</taxon>
        <taxon>Fungi</taxon>
        <taxon>Dikarya</taxon>
        <taxon>Ascomycota</taxon>
        <taxon>Pezizomycotina</taxon>
        <taxon>Dothideomycetes</taxon>
        <taxon>Pleosporomycetidae</taxon>
        <taxon>Pleosporales</taxon>
        <taxon>Pleosporineae</taxon>
        <taxon>Phaeosphaeriaceae</taxon>
        <taxon>Parastagonospora</taxon>
    </lineage>
</organism>